<gene>
    <name evidence="2" type="ORF">EV213_10391</name>
</gene>
<keyword evidence="1" id="KW-1133">Transmembrane helix</keyword>
<dbReference type="PANTHER" id="PTHR40042">
    <property type="entry name" value="HYPOTHETICAL MEMBRANE SPANNING PROTEIN"/>
    <property type="match status" value="1"/>
</dbReference>
<feature type="transmembrane region" description="Helical" evidence="1">
    <location>
        <begin position="40"/>
        <end position="64"/>
    </location>
</feature>
<organism evidence="2 3">
    <name type="scientific">Aureibacillus halotolerans</name>
    <dbReference type="NCBI Taxonomy" id="1508390"/>
    <lineage>
        <taxon>Bacteria</taxon>
        <taxon>Bacillati</taxon>
        <taxon>Bacillota</taxon>
        <taxon>Bacilli</taxon>
        <taxon>Bacillales</taxon>
        <taxon>Bacillaceae</taxon>
        <taxon>Aureibacillus</taxon>
    </lineage>
</organism>
<dbReference type="OrthoDB" id="152213at2"/>
<keyword evidence="3" id="KW-1185">Reference proteome</keyword>
<proteinExistence type="predicted"/>
<dbReference type="PANTHER" id="PTHR40042:SF1">
    <property type="entry name" value="DUF1405 DOMAIN-CONTAINING PROTEIN"/>
    <property type="match status" value="1"/>
</dbReference>
<reference evidence="2 3" key="1">
    <citation type="submission" date="2019-03" db="EMBL/GenBank/DDBJ databases">
        <title>Genomic Encyclopedia of Type Strains, Phase IV (KMG-IV): sequencing the most valuable type-strain genomes for metagenomic binning, comparative biology and taxonomic classification.</title>
        <authorList>
            <person name="Goeker M."/>
        </authorList>
    </citation>
    <scope>NUCLEOTIDE SEQUENCE [LARGE SCALE GENOMIC DNA]</scope>
    <source>
        <strain evidence="2 3">DSM 28697</strain>
    </source>
</reference>
<feature type="transmembrane region" description="Helical" evidence="1">
    <location>
        <begin position="98"/>
        <end position="120"/>
    </location>
</feature>
<evidence type="ECO:0000256" key="1">
    <source>
        <dbReference type="SAM" id="Phobius"/>
    </source>
</evidence>
<evidence type="ECO:0000313" key="2">
    <source>
        <dbReference type="EMBL" id="TDQ41513.1"/>
    </source>
</evidence>
<sequence length="196" mass="22450">MIAAFFGNRLIVSLLFIVNALGTLYGYYWYRTQLDDTAAIFYIFVPDSPTASLFFTIVLGCFLVKKHNRWIEALAFVTLFKYGVWAVAMNLLTWAETGYMGALAWMLVASHGAMAVQALLYAPFYRFSMRHLTVAAIWTFHNDVIDYVFGQLPRYPALDLYVPQIGYFTFWLTVLSLALAYWLGVRNASFRRPLGD</sequence>
<dbReference type="AlphaFoldDB" id="A0A4R6U967"/>
<evidence type="ECO:0000313" key="3">
    <source>
        <dbReference type="Proteomes" id="UP000295632"/>
    </source>
</evidence>
<name>A0A4R6U967_9BACI</name>
<dbReference type="InterPro" id="IPR009845">
    <property type="entry name" value="DUF1405"/>
</dbReference>
<protein>
    <submittedName>
        <fullName evidence="2">Putative membrane protein YpjA</fullName>
    </submittedName>
</protein>
<feature type="transmembrane region" description="Helical" evidence="1">
    <location>
        <begin position="71"/>
        <end position="92"/>
    </location>
</feature>
<dbReference type="RefSeq" id="WP_133579384.1">
    <property type="nucleotide sequence ID" value="NZ_SNYJ01000003.1"/>
</dbReference>
<feature type="transmembrane region" description="Helical" evidence="1">
    <location>
        <begin position="132"/>
        <end position="149"/>
    </location>
</feature>
<keyword evidence="1" id="KW-0472">Membrane</keyword>
<dbReference type="Pfam" id="PF07187">
    <property type="entry name" value="DUF1405"/>
    <property type="match status" value="1"/>
</dbReference>
<dbReference type="Proteomes" id="UP000295632">
    <property type="component" value="Unassembled WGS sequence"/>
</dbReference>
<comment type="caution">
    <text evidence="2">The sequence shown here is derived from an EMBL/GenBank/DDBJ whole genome shotgun (WGS) entry which is preliminary data.</text>
</comment>
<dbReference type="EMBL" id="SNYJ01000003">
    <property type="protein sequence ID" value="TDQ41513.1"/>
    <property type="molecule type" value="Genomic_DNA"/>
</dbReference>
<feature type="transmembrane region" description="Helical" evidence="1">
    <location>
        <begin position="7"/>
        <end position="28"/>
    </location>
</feature>
<feature type="transmembrane region" description="Helical" evidence="1">
    <location>
        <begin position="161"/>
        <end position="183"/>
    </location>
</feature>
<keyword evidence="1" id="KW-0812">Transmembrane</keyword>
<accession>A0A4R6U967</accession>